<name>A0A6S6XTW4_9PROT</name>
<dbReference type="KEGG" id="doe:DENOEST_2285"/>
<keyword evidence="2" id="KW-1185">Reference proteome</keyword>
<dbReference type="Proteomes" id="UP000515733">
    <property type="component" value="Chromosome"/>
</dbReference>
<dbReference type="PROSITE" id="PS50851">
    <property type="entry name" value="CHEW"/>
    <property type="match status" value="1"/>
</dbReference>
<dbReference type="RefSeq" id="WP_145772255.1">
    <property type="nucleotide sequence ID" value="NZ_LR778301.1"/>
</dbReference>
<proteinExistence type="predicted"/>
<protein>
    <submittedName>
        <fullName evidence="1">Chemotaxis protein</fullName>
    </submittedName>
</protein>
<dbReference type="PANTHER" id="PTHR22617">
    <property type="entry name" value="CHEMOTAXIS SENSOR HISTIDINE KINASE-RELATED"/>
    <property type="match status" value="1"/>
</dbReference>
<dbReference type="EMBL" id="LR778301">
    <property type="protein sequence ID" value="CAB1369450.1"/>
    <property type="molecule type" value="Genomic_DNA"/>
</dbReference>
<accession>A0A6S6XTW4</accession>
<dbReference type="PANTHER" id="PTHR22617:SF43">
    <property type="entry name" value="PROTEIN PILI"/>
    <property type="match status" value="1"/>
</dbReference>
<dbReference type="SMART" id="SM00260">
    <property type="entry name" value="CheW"/>
    <property type="match status" value="1"/>
</dbReference>
<dbReference type="InterPro" id="IPR039315">
    <property type="entry name" value="CheW"/>
</dbReference>
<evidence type="ECO:0000313" key="2">
    <source>
        <dbReference type="Proteomes" id="UP000515733"/>
    </source>
</evidence>
<dbReference type="InterPro" id="IPR002545">
    <property type="entry name" value="CheW-lke_dom"/>
</dbReference>
<dbReference type="GO" id="GO:0005829">
    <property type="term" value="C:cytosol"/>
    <property type="evidence" value="ECO:0007669"/>
    <property type="project" value="TreeGrafter"/>
</dbReference>
<dbReference type="GO" id="GO:0006935">
    <property type="term" value="P:chemotaxis"/>
    <property type="evidence" value="ECO:0007669"/>
    <property type="project" value="InterPro"/>
</dbReference>
<dbReference type="Gene3D" id="2.30.30.40">
    <property type="entry name" value="SH3 Domains"/>
    <property type="match status" value="1"/>
</dbReference>
<gene>
    <name evidence="1" type="ORF">DENOEST_2285</name>
</gene>
<dbReference type="GO" id="GO:0007165">
    <property type="term" value="P:signal transduction"/>
    <property type="evidence" value="ECO:0007669"/>
    <property type="project" value="InterPro"/>
</dbReference>
<organism evidence="1 2">
    <name type="scientific">Denitratisoma oestradiolicum</name>
    <dbReference type="NCBI Taxonomy" id="311182"/>
    <lineage>
        <taxon>Bacteria</taxon>
        <taxon>Pseudomonadati</taxon>
        <taxon>Pseudomonadota</taxon>
        <taxon>Betaproteobacteria</taxon>
        <taxon>Nitrosomonadales</taxon>
        <taxon>Sterolibacteriaceae</taxon>
        <taxon>Denitratisoma</taxon>
    </lineage>
</organism>
<evidence type="ECO:0000313" key="1">
    <source>
        <dbReference type="EMBL" id="CAB1369450.1"/>
    </source>
</evidence>
<reference evidence="1 2" key="1">
    <citation type="submission" date="2020-03" db="EMBL/GenBank/DDBJ databases">
        <authorList>
            <consortium name="Genoscope - CEA"/>
            <person name="William W."/>
        </authorList>
    </citation>
    <scope>NUCLEOTIDE SEQUENCE [LARGE SCALE GENOMIC DNA]</scope>
    <source>
        <strain evidence="2">DSM 16959</strain>
    </source>
</reference>
<dbReference type="AlphaFoldDB" id="A0A6S6XTW4"/>
<dbReference type="Pfam" id="PF01584">
    <property type="entry name" value="CheW"/>
    <property type="match status" value="1"/>
</dbReference>
<dbReference type="InterPro" id="IPR036061">
    <property type="entry name" value="CheW-like_dom_sf"/>
</dbReference>
<dbReference type="SUPFAM" id="SSF50341">
    <property type="entry name" value="CheW-like"/>
    <property type="match status" value="1"/>
</dbReference>
<sequence length="208" mass="23155">MSKKKGAEPRRAIDWNEVHGRLERARQAVESGATPDAMETARILADRARALAIPAREERQGEEIEVIEFLLSGERYGLEFTYVREVFPLVELTRLPCTPSFVLGIVNVRGEIVSVVDLRKFFDLPEKGLTDLNKVIILHSETMTFGILADVVIGVRALARDTLQASLPTLTALREEYLLGVTHDPMTILDAARLLADPHIVVEESVEA</sequence>
<dbReference type="Gene3D" id="2.40.50.180">
    <property type="entry name" value="CheA-289, Domain 4"/>
    <property type="match status" value="1"/>
</dbReference>
<dbReference type="OrthoDB" id="9790406at2"/>